<comment type="caution">
    <text evidence="2">The sequence shown here is derived from an EMBL/GenBank/DDBJ whole genome shotgun (WGS) entry which is preliminary data.</text>
</comment>
<protein>
    <submittedName>
        <fullName evidence="2">Mobile element protein</fullName>
    </submittedName>
</protein>
<dbReference type="AlphaFoldDB" id="A0A225DJL3"/>
<dbReference type="GO" id="GO:0004803">
    <property type="term" value="F:transposase activity"/>
    <property type="evidence" value="ECO:0007669"/>
    <property type="project" value="InterPro"/>
</dbReference>
<feature type="domain" description="Transposase IS4-like" evidence="1">
    <location>
        <begin position="25"/>
        <end position="102"/>
    </location>
</feature>
<organism evidence="2 3">
    <name type="scientific">Fimbriiglobus ruber</name>
    <dbReference type="NCBI Taxonomy" id="1908690"/>
    <lineage>
        <taxon>Bacteria</taxon>
        <taxon>Pseudomonadati</taxon>
        <taxon>Planctomycetota</taxon>
        <taxon>Planctomycetia</taxon>
        <taxon>Gemmatales</taxon>
        <taxon>Gemmataceae</taxon>
        <taxon>Fimbriiglobus</taxon>
    </lineage>
</organism>
<dbReference type="GO" id="GO:0003677">
    <property type="term" value="F:DNA binding"/>
    <property type="evidence" value="ECO:0007669"/>
    <property type="project" value="InterPro"/>
</dbReference>
<dbReference type="EMBL" id="NIDE01000009">
    <property type="protein sequence ID" value="OWK39894.1"/>
    <property type="molecule type" value="Genomic_DNA"/>
</dbReference>
<dbReference type="PANTHER" id="PTHR30298">
    <property type="entry name" value="H REPEAT-ASSOCIATED PREDICTED TRANSPOSASE"/>
    <property type="match status" value="1"/>
</dbReference>
<dbReference type="InterPro" id="IPR002559">
    <property type="entry name" value="Transposase_11"/>
</dbReference>
<dbReference type="Pfam" id="PF01609">
    <property type="entry name" value="DDE_Tnp_1"/>
    <property type="match status" value="1"/>
</dbReference>
<keyword evidence="3" id="KW-1185">Reference proteome</keyword>
<dbReference type="InterPro" id="IPR051698">
    <property type="entry name" value="Transposase_11-like"/>
</dbReference>
<sequence>MRTLTTTTWLNDDLDWPHVGQVFRLERERRTGGQKTIEVVYGITSLSRDEADAGRLLDFNRAHWGIENGLHYTRDETLREDRCQVRKGNAQRVLASLRNVAVYLLRGMGGSSAAAVTRELSAHPRKALDLLHAPSSTSE</sequence>
<reference evidence="3" key="1">
    <citation type="submission" date="2017-06" db="EMBL/GenBank/DDBJ databases">
        <title>Genome analysis of Fimbriiglobus ruber SP5, the first member of the order Planctomycetales with confirmed chitinolytic capability.</title>
        <authorList>
            <person name="Ravin N.V."/>
            <person name="Rakitin A.L."/>
            <person name="Ivanova A.A."/>
            <person name="Beletsky A.V."/>
            <person name="Kulichevskaya I.S."/>
            <person name="Mardanov A.V."/>
            <person name="Dedysh S.N."/>
        </authorList>
    </citation>
    <scope>NUCLEOTIDE SEQUENCE [LARGE SCALE GENOMIC DNA]</scope>
    <source>
        <strain evidence="3">SP5</strain>
    </source>
</reference>
<name>A0A225DJL3_9BACT</name>
<gene>
    <name evidence="2" type="ORF">FRUB_05784</name>
</gene>
<dbReference type="Proteomes" id="UP000214646">
    <property type="component" value="Unassembled WGS sequence"/>
</dbReference>
<dbReference type="InterPro" id="IPR047647">
    <property type="entry name" value="ISAs1_transpos"/>
</dbReference>
<accession>A0A225DJL3</accession>
<dbReference type="NCBIfam" id="NF033564">
    <property type="entry name" value="transpos_ISAs1"/>
    <property type="match status" value="1"/>
</dbReference>
<dbReference type="GO" id="GO:0006313">
    <property type="term" value="P:DNA transposition"/>
    <property type="evidence" value="ECO:0007669"/>
    <property type="project" value="InterPro"/>
</dbReference>
<dbReference type="PANTHER" id="PTHR30298:SF0">
    <property type="entry name" value="PROTEIN YBFL-RELATED"/>
    <property type="match status" value="1"/>
</dbReference>
<evidence type="ECO:0000313" key="2">
    <source>
        <dbReference type="EMBL" id="OWK39894.1"/>
    </source>
</evidence>
<evidence type="ECO:0000259" key="1">
    <source>
        <dbReference type="Pfam" id="PF01609"/>
    </source>
</evidence>
<evidence type="ECO:0000313" key="3">
    <source>
        <dbReference type="Proteomes" id="UP000214646"/>
    </source>
</evidence>
<proteinExistence type="predicted"/>